<dbReference type="AlphaFoldDB" id="A0A3B1B897"/>
<dbReference type="InterPro" id="IPR027417">
    <property type="entry name" value="P-loop_NTPase"/>
</dbReference>
<dbReference type="GO" id="GO:0005525">
    <property type="term" value="F:GTP binding"/>
    <property type="evidence" value="ECO:0007669"/>
    <property type="project" value="UniProtKB-KW"/>
</dbReference>
<dbReference type="PANTHER" id="PTHR42708">
    <property type="entry name" value="ATP/GTP-BINDING PROTEIN-RELATED"/>
    <property type="match status" value="1"/>
</dbReference>
<accession>A0A3B1B897</accession>
<dbReference type="InterPro" id="IPR052705">
    <property type="entry name" value="Gliding_Motility_GTPase"/>
</dbReference>
<evidence type="ECO:0000256" key="2">
    <source>
        <dbReference type="ARBA" id="ARBA00022741"/>
    </source>
</evidence>
<dbReference type="Gene3D" id="3.40.50.300">
    <property type="entry name" value="P-loop containing nucleotide triphosphate hydrolases"/>
    <property type="match status" value="1"/>
</dbReference>
<comment type="similarity">
    <text evidence="1">Belongs to the GPN-loop GTPase family.</text>
</comment>
<name>A0A3B1B897_9ZZZZ</name>
<sequence length="184" mass="20729">MQKNAQRQQHKIIFAGPVGAGKTTAINALSDEQALTTDEQASDMTQQRKQTTTVAMDYGVMHLGDRDRIHLYGTPGQERFDFMWDILTEGGLGLILLLDNTRSNPFQDMSFFLKAFKDFIANSKIVIGISFVDEQPFPSLEDYHNKLDELNFSLPVFTVDSREQADVATLVQALLYSHDPWLGV</sequence>
<protein>
    <submittedName>
        <fullName evidence="5">Putative ATP/GTP-binding protein</fullName>
    </submittedName>
</protein>
<evidence type="ECO:0000313" key="5">
    <source>
        <dbReference type="EMBL" id="VAX08214.1"/>
    </source>
</evidence>
<keyword evidence="3" id="KW-0378">Hydrolase</keyword>
<dbReference type="PANTHER" id="PTHR42708:SF1">
    <property type="entry name" value="GLIDING MOTILITY PROTEIN MGLA"/>
    <property type="match status" value="1"/>
</dbReference>
<organism evidence="5">
    <name type="scientific">hydrothermal vent metagenome</name>
    <dbReference type="NCBI Taxonomy" id="652676"/>
    <lineage>
        <taxon>unclassified sequences</taxon>
        <taxon>metagenomes</taxon>
        <taxon>ecological metagenomes</taxon>
    </lineage>
</organism>
<keyword evidence="4" id="KW-0342">GTP-binding</keyword>
<evidence type="ECO:0000256" key="4">
    <source>
        <dbReference type="ARBA" id="ARBA00023134"/>
    </source>
</evidence>
<evidence type="ECO:0000256" key="1">
    <source>
        <dbReference type="ARBA" id="ARBA00005290"/>
    </source>
</evidence>
<dbReference type="CDD" id="cd00882">
    <property type="entry name" value="Ras_like_GTPase"/>
    <property type="match status" value="1"/>
</dbReference>
<dbReference type="EMBL" id="UOFY01000027">
    <property type="protein sequence ID" value="VAX08214.1"/>
    <property type="molecule type" value="Genomic_DNA"/>
</dbReference>
<evidence type="ECO:0000256" key="3">
    <source>
        <dbReference type="ARBA" id="ARBA00022801"/>
    </source>
</evidence>
<gene>
    <name evidence="5" type="ORF">MNBD_GAMMA25-474</name>
</gene>
<dbReference type="GO" id="GO:0016787">
    <property type="term" value="F:hydrolase activity"/>
    <property type="evidence" value="ECO:0007669"/>
    <property type="project" value="UniProtKB-KW"/>
</dbReference>
<proteinExistence type="inferred from homology"/>
<reference evidence="5" key="1">
    <citation type="submission" date="2018-06" db="EMBL/GenBank/DDBJ databases">
        <authorList>
            <person name="Zhirakovskaya E."/>
        </authorList>
    </citation>
    <scope>NUCLEOTIDE SEQUENCE</scope>
</reference>
<dbReference type="SUPFAM" id="SSF52540">
    <property type="entry name" value="P-loop containing nucleoside triphosphate hydrolases"/>
    <property type="match status" value="1"/>
</dbReference>
<keyword evidence="2" id="KW-0547">Nucleotide-binding</keyword>
<dbReference type="InterPro" id="IPR004130">
    <property type="entry name" value="Gpn"/>
</dbReference>
<dbReference type="Pfam" id="PF03029">
    <property type="entry name" value="ATP_bind_1"/>
    <property type="match status" value="1"/>
</dbReference>